<feature type="transmembrane region" description="Helical" evidence="1">
    <location>
        <begin position="58"/>
        <end position="75"/>
    </location>
</feature>
<comment type="caution">
    <text evidence="2">The sequence shown here is derived from an EMBL/GenBank/DDBJ whole genome shotgun (WGS) entry which is preliminary data.</text>
</comment>
<dbReference type="RefSeq" id="WP_251943532.1">
    <property type="nucleotide sequence ID" value="NZ_JAMRYM010000005.1"/>
</dbReference>
<evidence type="ECO:0000256" key="1">
    <source>
        <dbReference type="SAM" id="Phobius"/>
    </source>
</evidence>
<sequence>MSDLTPGPDHAASKPTVLETIAEYRKGIAGFLVPGLLILGASLLSSSDGGGGVTPSEWVAIVVAMLGTGITVTAVPNRSE</sequence>
<name>A0A9X2IT81_9MICO</name>
<organism evidence="2 3">
    <name type="scientific">Rathayibacter rubneri</name>
    <dbReference type="NCBI Taxonomy" id="2950106"/>
    <lineage>
        <taxon>Bacteria</taxon>
        <taxon>Bacillati</taxon>
        <taxon>Actinomycetota</taxon>
        <taxon>Actinomycetes</taxon>
        <taxon>Micrococcales</taxon>
        <taxon>Microbacteriaceae</taxon>
        <taxon>Rathayibacter</taxon>
    </lineage>
</organism>
<keyword evidence="3" id="KW-1185">Reference proteome</keyword>
<keyword evidence="1" id="KW-0812">Transmembrane</keyword>
<keyword evidence="1" id="KW-0472">Membrane</keyword>
<reference evidence="2" key="1">
    <citation type="submission" date="2022-06" db="EMBL/GenBank/DDBJ databases">
        <title>Whole genome shotgun sequencing (WGS) of Rathayibacter sp. ZW T2_19, isolated from stored onions (Allium cepa).</title>
        <authorList>
            <person name="Stoll D.A."/>
            <person name="Huch M."/>
        </authorList>
    </citation>
    <scope>NUCLEOTIDE SEQUENCE</scope>
    <source>
        <strain evidence="2">ZW T2_19</strain>
    </source>
</reference>
<proteinExistence type="predicted"/>
<dbReference type="AlphaFoldDB" id="A0A9X2IT81"/>
<dbReference type="EMBL" id="JAMRYM010000005">
    <property type="protein sequence ID" value="MCM6761384.1"/>
    <property type="molecule type" value="Genomic_DNA"/>
</dbReference>
<protein>
    <submittedName>
        <fullName evidence="2">Uncharacterized protein</fullName>
    </submittedName>
</protein>
<feature type="transmembrane region" description="Helical" evidence="1">
    <location>
        <begin position="28"/>
        <end position="46"/>
    </location>
</feature>
<gene>
    <name evidence="2" type="ORF">NB037_03045</name>
</gene>
<dbReference type="Proteomes" id="UP001155240">
    <property type="component" value="Unassembled WGS sequence"/>
</dbReference>
<accession>A0A9X2IT81</accession>
<keyword evidence="1" id="KW-1133">Transmembrane helix</keyword>
<evidence type="ECO:0000313" key="2">
    <source>
        <dbReference type="EMBL" id="MCM6761384.1"/>
    </source>
</evidence>
<evidence type="ECO:0000313" key="3">
    <source>
        <dbReference type="Proteomes" id="UP001155240"/>
    </source>
</evidence>